<gene>
    <name evidence="1" type="ORF">HPB50_017108</name>
</gene>
<accession>A0ACB7T5E1</accession>
<keyword evidence="2" id="KW-1185">Reference proteome</keyword>
<organism evidence="1 2">
    <name type="scientific">Hyalomma asiaticum</name>
    <name type="common">Tick</name>
    <dbReference type="NCBI Taxonomy" id="266040"/>
    <lineage>
        <taxon>Eukaryota</taxon>
        <taxon>Metazoa</taxon>
        <taxon>Ecdysozoa</taxon>
        <taxon>Arthropoda</taxon>
        <taxon>Chelicerata</taxon>
        <taxon>Arachnida</taxon>
        <taxon>Acari</taxon>
        <taxon>Parasitiformes</taxon>
        <taxon>Ixodida</taxon>
        <taxon>Ixodoidea</taxon>
        <taxon>Ixodidae</taxon>
        <taxon>Hyalomminae</taxon>
        <taxon>Hyalomma</taxon>
    </lineage>
</organism>
<dbReference type="EMBL" id="CM023491">
    <property type="protein sequence ID" value="KAH6941369.1"/>
    <property type="molecule type" value="Genomic_DNA"/>
</dbReference>
<sequence length="530" mass="59316">MSSYELPANANEDVLRRKVSEMECNLQSLNISNCIVAHPRSLLSILSSLKNLHTLSCIACPLQPSLLLDQLLSSLQKLTRLEFSLVEVEDATEETIKIWDFRKVHLGKKTSLCEMYVEVMNDDNMKLLLGFVEYSPLLKDIHIYITKYIRTDYGVISCLRIVETLKELAIFTLTCEAPSTTQSEPFTQPLDLQKCMRIHGTVLFRKSTNSLSYALLRDLATSPGSVLPIEPAVLVAVKRPDLEAQLFYASSRHNWSELQSLCLLLFLKGLRANVYPVVGVECTTVLREFFARMPNLVELNVSSFHFDGVDFTELMPTAALQRLRALSLPPCGLSHQGAVRRLAQGLGDIEELDIRLNVDGRHNICFFCNDELAIELVDVSALNIGSGRLTLNPRFDYGALCKALRANDTVRSIVVKLPDINLAEGSFETQLCPANALERLCIVTTTKLNASKAKMIVASMGRQLPSIFYLHIHYVDVETRTMTSVTWIRASEGDVAEKWSQPGKVMLGKPCIMCSTQTFVALPKPRCREL</sequence>
<dbReference type="Proteomes" id="UP000821845">
    <property type="component" value="Chromosome 11"/>
</dbReference>
<evidence type="ECO:0000313" key="2">
    <source>
        <dbReference type="Proteomes" id="UP000821845"/>
    </source>
</evidence>
<name>A0ACB7T5E1_HYAAI</name>
<reference evidence="1" key="1">
    <citation type="submission" date="2020-05" db="EMBL/GenBank/DDBJ databases">
        <title>Large-scale comparative analyses of tick genomes elucidate their genetic diversity and vector capacities.</title>
        <authorList>
            <person name="Jia N."/>
            <person name="Wang J."/>
            <person name="Shi W."/>
            <person name="Du L."/>
            <person name="Sun Y."/>
            <person name="Zhan W."/>
            <person name="Jiang J."/>
            <person name="Wang Q."/>
            <person name="Zhang B."/>
            <person name="Ji P."/>
            <person name="Sakyi L.B."/>
            <person name="Cui X."/>
            <person name="Yuan T."/>
            <person name="Jiang B."/>
            <person name="Yang W."/>
            <person name="Lam T.T.-Y."/>
            <person name="Chang Q."/>
            <person name="Ding S."/>
            <person name="Wang X."/>
            <person name="Zhu J."/>
            <person name="Ruan X."/>
            <person name="Zhao L."/>
            <person name="Wei J."/>
            <person name="Que T."/>
            <person name="Du C."/>
            <person name="Cheng J."/>
            <person name="Dai P."/>
            <person name="Han X."/>
            <person name="Huang E."/>
            <person name="Gao Y."/>
            <person name="Liu J."/>
            <person name="Shao H."/>
            <person name="Ye R."/>
            <person name="Li L."/>
            <person name="Wei W."/>
            <person name="Wang X."/>
            <person name="Wang C."/>
            <person name="Yang T."/>
            <person name="Huo Q."/>
            <person name="Li W."/>
            <person name="Guo W."/>
            <person name="Chen H."/>
            <person name="Zhou L."/>
            <person name="Ni X."/>
            <person name="Tian J."/>
            <person name="Zhou Y."/>
            <person name="Sheng Y."/>
            <person name="Liu T."/>
            <person name="Pan Y."/>
            <person name="Xia L."/>
            <person name="Li J."/>
            <person name="Zhao F."/>
            <person name="Cao W."/>
        </authorList>
    </citation>
    <scope>NUCLEOTIDE SEQUENCE</scope>
    <source>
        <strain evidence="1">Hyas-2018</strain>
    </source>
</reference>
<protein>
    <submittedName>
        <fullName evidence="1">Uncharacterized protein</fullName>
    </submittedName>
</protein>
<evidence type="ECO:0000313" key="1">
    <source>
        <dbReference type="EMBL" id="KAH6941369.1"/>
    </source>
</evidence>
<comment type="caution">
    <text evidence="1">The sequence shown here is derived from an EMBL/GenBank/DDBJ whole genome shotgun (WGS) entry which is preliminary data.</text>
</comment>
<proteinExistence type="predicted"/>